<evidence type="ECO:0000256" key="1">
    <source>
        <dbReference type="ARBA" id="ARBA00004613"/>
    </source>
</evidence>
<dbReference type="Pfam" id="PF03098">
    <property type="entry name" value="An_peroxidase"/>
    <property type="match status" value="1"/>
</dbReference>
<dbReference type="RefSeq" id="XP_052750505.1">
    <property type="nucleotide sequence ID" value="XM_052894545.1"/>
</dbReference>
<feature type="signal peptide" evidence="5">
    <location>
        <begin position="1"/>
        <end position="17"/>
    </location>
</feature>
<evidence type="ECO:0000313" key="7">
    <source>
        <dbReference type="RefSeq" id="XP_052750505.1"/>
    </source>
</evidence>
<reference evidence="7" key="1">
    <citation type="submission" date="2025-08" db="UniProtKB">
        <authorList>
            <consortium name="RefSeq"/>
        </authorList>
    </citation>
    <scope>IDENTIFICATION</scope>
    <source>
        <tissue evidence="7">Whole larvae</tissue>
    </source>
</reference>
<evidence type="ECO:0000313" key="6">
    <source>
        <dbReference type="Proteomes" id="UP001652740"/>
    </source>
</evidence>
<comment type="subcellular location">
    <subcellularLocation>
        <location evidence="1">Secreted</location>
    </subcellularLocation>
</comment>
<dbReference type="Proteomes" id="UP001652740">
    <property type="component" value="Unplaced"/>
</dbReference>
<keyword evidence="4" id="KW-0325">Glycoprotein</keyword>
<keyword evidence="5" id="KW-0732">Signal</keyword>
<dbReference type="InterPro" id="IPR037120">
    <property type="entry name" value="Haem_peroxidase_sf_animal"/>
</dbReference>
<evidence type="ECO:0000256" key="5">
    <source>
        <dbReference type="SAM" id="SignalP"/>
    </source>
</evidence>
<proteinExistence type="predicted"/>
<keyword evidence="3" id="KW-0560">Oxidoreductase</keyword>
<dbReference type="PANTHER" id="PTHR11475">
    <property type="entry name" value="OXIDASE/PEROXIDASE"/>
    <property type="match status" value="1"/>
</dbReference>
<accession>A0ABM3MH45</accession>
<evidence type="ECO:0000256" key="2">
    <source>
        <dbReference type="ARBA" id="ARBA00022525"/>
    </source>
</evidence>
<gene>
    <name evidence="7" type="primary">LOC113521101</name>
</gene>
<evidence type="ECO:0000256" key="4">
    <source>
        <dbReference type="ARBA" id="ARBA00023180"/>
    </source>
</evidence>
<dbReference type="Gene3D" id="1.10.640.10">
    <property type="entry name" value="Haem peroxidase domain superfamily, animal type"/>
    <property type="match status" value="1"/>
</dbReference>
<dbReference type="InterPro" id="IPR019791">
    <property type="entry name" value="Haem_peroxidase_animal"/>
</dbReference>
<name>A0ABM3MH45_GALME</name>
<organism evidence="6 7">
    <name type="scientific">Galleria mellonella</name>
    <name type="common">Greater wax moth</name>
    <dbReference type="NCBI Taxonomy" id="7137"/>
    <lineage>
        <taxon>Eukaryota</taxon>
        <taxon>Metazoa</taxon>
        <taxon>Ecdysozoa</taxon>
        <taxon>Arthropoda</taxon>
        <taxon>Hexapoda</taxon>
        <taxon>Insecta</taxon>
        <taxon>Pterygota</taxon>
        <taxon>Neoptera</taxon>
        <taxon>Endopterygota</taxon>
        <taxon>Lepidoptera</taxon>
        <taxon>Glossata</taxon>
        <taxon>Ditrysia</taxon>
        <taxon>Pyraloidea</taxon>
        <taxon>Pyralidae</taxon>
        <taxon>Galleriinae</taxon>
        <taxon>Galleria</taxon>
    </lineage>
</organism>
<dbReference type="InterPro" id="IPR010255">
    <property type="entry name" value="Haem_peroxidase_sf"/>
</dbReference>
<protein>
    <submittedName>
        <fullName evidence="7">Peroxidase-like</fullName>
    </submittedName>
</protein>
<sequence length="600" mass="69268">MLILLFCFTTFYGVSNSAFYDSFHGTVISTEDMKQHMKRNTTFWCINDIAPCDPNEGRRIDGSCNNLEHPTRGATHTPFYRVLPATYDEDFQPKKTKSGKEMPLARQLRTHLLSEGRIPSQRFTQLATHFFVFLPADIISAQDTVNFIMWKPYCCLPKGKTDRDCTPNKVPDDDPVFRHSDIRCLNMTRPISFQSSGCIKNDTVPERIVSSTPLFDLSNIYGTIEESAIKKARKFERGLLKYDVENGRIWPPGTKTSINLCLLNQKPAETRCHDTPEAATNTVLGINLFSIWLWRYHNLIANELANLNPCWSDDRLFYTARDINIATVLQIFYYEFLPLMLGRENMVRDGVISSSSGFRDLYNSNVLPQLSLEFPFVLRWVHTMQEGNLKFYDKHGHYLRQFPLVNLTLRTGFLAVDNNIDYITQGSFRQASANVDYVVDFDMAGIGLGPHQRAFDILTNDIAKNRYFGFQPYVKYKQFCNQKEYTSFDDLSNEIDPERIELLKEIYEHVEDIDLLAGIWMEKLIKGGSVPSTFYCLVVEQLIRNMISDRHWYERSNRPNAFTLEQLQEIRKVTVSRLLCDVADGVMEIQPHGFLRAGHK</sequence>
<dbReference type="PROSITE" id="PS50292">
    <property type="entry name" value="PEROXIDASE_3"/>
    <property type="match status" value="1"/>
</dbReference>
<dbReference type="PRINTS" id="PR00457">
    <property type="entry name" value="ANPEROXIDASE"/>
</dbReference>
<dbReference type="PANTHER" id="PTHR11475:SF4">
    <property type="entry name" value="CHORION PEROXIDASE"/>
    <property type="match status" value="1"/>
</dbReference>
<evidence type="ECO:0000256" key="3">
    <source>
        <dbReference type="ARBA" id="ARBA00022559"/>
    </source>
</evidence>
<keyword evidence="6" id="KW-1185">Reference proteome</keyword>
<feature type="chain" id="PRO_5045350399" evidence="5">
    <location>
        <begin position="18"/>
        <end position="600"/>
    </location>
</feature>
<keyword evidence="2" id="KW-0964">Secreted</keyword>
<keyword evidence="3" id="KW-0575">Peroxidase</keyword>
<dbReference type="GeneID" id="113521101"/>
<dbReference type="SUPFAM" id="SSF48113">
    <property type="entry name" value="Heme-dependent peroxidases"/>
    <property type="match status" value="1"/>
</dbReference>